<keyword evidence="3 12" id="KW-0812">Transmembrane</keyword>
<dbReference type="PANTHER" id="PTHR35457:SF1">
    <property type="entry name" value="HEME A SYNTHASE"/>
    <property type="match status" value="1"/>
</dbReference>
<dbReference type="AlphaFoldDB" id="A0A6L9XXQ3"/>
<dbReference type="GO" id="GO:0016020">
    <property type="term" value="C:membrane"/>
    <property type="evidence" value="ECO:0007669"/>
    <property type="project" value="UniProtKB-SubCell"/>
</dbReference>
<evidence type="ECO:0000256" key="9">
    <source>
        <dbReference type="ARBA" id="ARBA00023136"/>
    </source>
</evidence>
<feature type="transmembrane region" description="Helical" evidence="12">
    <location>
        <begin position="133"/>
        <end position="151"/>
    </location>
</feature>
<dbReference type="GO" id="GO:0046872">
    <property type="term" value="F:metal ion binding"/>
    <property type="evidence" value="ECO:0007669"/>
    <property type="project" value="UniProtKB-KW"/>
</dbReference>
<evidence type="ECO:0000256" key="12">
    <source>
        <dbReference type="SAM" id="Phobius"/>
    </source>
</evidence>
<evidence type="ECO:0000256" key="5">
    <source>
        <dbReference type="ARBA" id="ARBA00022989"/>
    </source>
</evidence>
<feature type="transmembrane region" description="Helical" evidence="12">
    <location>
        <begin position="108"/>
        <end position="127"/>
    </location>
</feature>
<gene>
    <name evidence="13" type="ORF">G3T36_10005</name>
</gene>
<name>A0A6L9XXQ3_9MICO</name>
<keyword evidence="14" id="KW-1185">Reference proteome</keyword>
<keyword evidence="2" id="KW-1003">Cell membrane</keyword>
<reference evidence="13 14" key="1">
    <citation type="journal article" date="2014" name="J. Microbiol.">
        <title>Diaminobutyricibacter tongyongensis gen. nov., sp. nov. and Homoserinibacter gongjuensis gen. nov., sp. nov. belong to the family Microbacteriaceae.</title>
        <authorList>
            <person name="Kim S.J."/>
            <person name="Ahn J.H."/>
            <person name="Weon H.Y."/>
            <person name="Hamada M."/>
            <person name="Suzuki K."/>
            <person name="Kwon S.W."/>
        </authorList>
    </citation>
    <scope>NUCLEOTIDE SEQUENCE [LARGE SCALE GENOMIC DNA]</scope>
    <source>
        <strain evidence="13 14">NBRC 108724</strain>
    </source>
</reference>
<keyword evidence="4" id="KW-0479">Metal-binding</keyword>
<dbReference type="InterPro" id="IPR003780">
    <property type="entry name" value="COX15/CtaA_fam"/>
</dbReference>
<keyword evidence="8" id="KW-0350">Heme biosynthesis</keyword>
<dbReference type="InterPro" id="IPR050450">
    <property type="entry name" value="COX15/CtaA_HemeA_synthase"/>
</dbReference>
<keyword evidence="9 12" id="KW-0472">Membrane</keyword>
<keyword evidence="6" id="KW-0560">Oxidoreductase</keyword>
<evidence type="ECO:0000313" key="13">
    <source>
        <dbReference type="EMBL" id="NEN06209.1"/>
    </source>
</evidence>
<accession>A0A6L9XXQ3</accession>
<evidence type="ECO:0000256" key="11">
    <source>
        <dbReference type="ARBA" id="ARBA00023444"/>
    </source>
</evidence>
<dbReference type="Pfam" id="PF02628">
    <property type="entry name" value="COX15-CtaA"/>
    <property type="match status" value="1"/>
</dbReference>
<evidence type="ECO:0000256" key="3">
    <source>
        <dbReference type="ARBA" id="ARBA00022692"/>
    </source>
</evidence>
<dbReference type="EMBL" id="JAAGWY010000002">
    <property type="protein sequence ID" value="NEN06209.1"/>
    <property type="molecule type" value="Genomic_DNA"/>
</dbReference>
<evidence type="ECO:0000256" key="1">
    <source>
        <dbReference type="ARBA" id="ARBA00004141"/>
    </source>
</evidence>
<dbReference type="GO" id="GO:0016491">
    <property type="term" value="F:oxidoreductase activity"/>
    <property type="evidence" value="ECO:0007669"/>
    <property type="project" value="UniProtKB-KW"/>
</dbReference>
<dbReference type="RefSeq" id="WP_163289647.1">
    <property type="nucleotide sequence ID" value="NZ_JAAGWY010000002.1"/>
</dbReference>
<evidence type="ECO:0000256" key="2">
    <source>
        <dbReference type="ARBA" id="ARBA00022475"/>
    </source>
</evidence>
<feature type="transmembrane region" description="Helical" evidence="12">
    <location>
        <begin position="78"/>
        <end position="96"/>
    </location>
</feature>
<evidence type="ECO:0000256" key="10">
    <source>
        <dbReference type="ARBA" id="ARBA00023157"/>
    </source>
</evidence>
<evidence type="ECO:0000313" key="14">
    <source>
        <dbReference type="Proteomes" id="UP000474967"/>
    </source>
</evidence>
<organism evidence="13 14">
    <name type="scientific">Leifsonia tongyongensis</name>
    <dbReference type="NCBI Taxonomy" id="1268043"/>
    <lineage>
        <taxon>Bacteria</taxon>
        <taxon>Bacillati</taxon>
        <taxon>Actinomycetota</taxon>
        <taxon>Actinomycetes</taxon>
        <taxon>Micrococcales</taxon>
        <taxon>Microbacteriaceae</taxon>
        <taxon>Leifsonia</taxon>
    </lineage>
</organism>
<feature type="transmembrane region" description="Helical" evidence="12">
    <location>
        <begin position="249"/>
        <end position="268"/>
    </location>
</feature>
<evidence type="ECO:0000256" key="4">
    <source>
        <dbReference type="ARBA" id="ARBA00022723"/>
    </source>
</evidence>
<feature type="transmembrane region" description="Helical" evidence="12">
    <location>
        <begin position="274"/>
        <end position="295"/>
    </location>
</feature>
<comment type="pathway">
    <text evidence="11">Porphyrin-containing compound metabolism.</text>
</comment>
<feature type="transmembrane region" description="Helical" evidence="12">
    <location>
        <begin position="215"/>
        <end position="237"/>
    </location>
</feature>
<protein>
    <submittedName>
        <fullName evidence="13">Heme A synthase</fullName>
    </submittedName>
</protein>
<evidence type="ECO:0000256" key="6">
    <source>
        <dbReference type="ARBA" id="ARBA00023002"/>
    </source>
</evidence>
<feature type="transmembrane region" description="Helical" evidence="12">
    <location>
        <begin position="21"/>
        <end position="40"/>
    </location>
</feature>
<sequence>MQTPLAYLASRYTLGPRSLRWATTAALIVSIFIVFSGGVVRVTGSGLGCPTWPSCEVGSLTPTPALGIHAIIEFTNRMMTGVLCVAVGWVIVAARLQKPRNRTMTRLAWSQFWLVVANAIAGGITVLTALNPYIVAFHFVMAIALLTTTALTWHRAHLGESAAVAIPRIARVLSYTLLAVTLLLILVGTLVSGSGPHSGDSAAVPRMTFDWLDVTVVHAVLGTATLGLAIALLVVLARIPDAVLARRRTVTFIVVLLLQAGIGVLQSLTGLPDALVALHLLGAALVWVGVLRVVLDVNPGLFPTVSVIPAEPARSLSIR</sequence>
<keyword evidence="7" id="KW-0408">Iron</keyword>
<keyword evidence="5 12" id="KW-1133">Transmembrane helix</keyword>
<comment type="subcellular location">
    <subcellularLocation>
        <location evidence="1">Membrane</location>
        <topology evidence="1">Multi-pass membrane protein</topology>
    </subcellularLocation>
</comment>
<evidence type="ECO:0000256" key="8">
    <source>
        <dbReference type="ARBA" id="ARBA00023133"/>
    </source>
</evidence>
<dbReference type="GO" id="GO:0006784">
    <property type="term" value="P:heme A biosynthetic process"/>
    <property type="evidence" value="ECO:0007669"/>
    <property type="project" value="InterPro"/>
</dbReference>
<proteinExistence type="predicted"/>
<keyword evidence="10" id="KW-1015">Disulfide bond</keyword>
<evidence type="ECO:0000256" key="7">
    <source>
        <dbReference type="ARBA" id="ARBA00023004"/>
    </source>
</evidence>
<dbReference type="PANTHER" id="PTHR35457">
    <property type="entry name" value="HEME A SYNTHASE"/>
    <property type="match status" value="1"/>
</dbReference>
<dbReference type="Proteomes" id="UP000474967">
    <property type="component" value="Unassembled WGS sequence"/>
</dbReference>
<comment type="caution">
    <text evidence="13">The sequence shown here is derived from an EMBL/GenBank/DDBJ whole genome shotgun (WGS) entry which is preliminary data.</text>
</comment>
<feature type="transmembrane region" description="Helical" evidence="12">
    <location>
        <begin position="172"/>
        <end position="195"/>
    </location>
</feature>